<dbReference type="PANTHER" id="PTHR24148">
    <property type="entry name" value="ANKYRIN REPEAT DOMAIN-CONTAINING PROTEIN 39 HOMOLOG-RELATED"/>
    <property type="match status" value="1"/>
</dbReference>
<evidence type="ECO:0000313" key="1">
    <source>
        <dbReference type="EMBL" id="KAK1758075.1"/>
    </source>
</evidence>
<reference evidence="1" key="1">
    <citation type="submission" date="2023-06" db="EMBL/GenBank/DDBJ databases">
        <title>Genome-scale phylogeny and comparative genomics of the fungal order Sordariales.</title>
        <authorList>
            <consortium name="Lawrence Berkeley National Laboratory"/>
            <person name="Hensen N."/>
            <person name="Bonometti L."/>
            <person name="Westerberg I."/>
            <person name="Brannstrom I.O."/>
            <person name="Guillou S."/>
            <person name="Cros-Aarteil S."/>
            <person name="Calhoun S."/>
            <person name="Haridas S."/>
            <person name="Kuo A."/>
            <person name="Mondo S."/>
            <person name="Pangilinan J."/>
            <person name="Riley R."/>
            <person name="Labutti K."/>
            <person name="Andreopoulos B."/>
            <person name="Lipzen A."/>
            <person name="Chen C."/>
            <person name="Yanf M."/>
            <person name="Daum C."/>
            <person name="Ng V."/>
            <person name="Clum A."/>
            <person name="Steindorff A."/>
            <person name="Ohm R."/>
            <person name="Martin F."/>
            <person name="Silar P."/>
            <person name="Natvig D."/>
            <person name="Lalanne C."/>
            <person name="Gautier V."/>
            <person name="Ament-Velasquez S.L."/>
            <person name="Kruys A."/>
            <person name="Hutchinson M.I."/>
            <person name="Powell A.J."/>
            <person name="Barry K."/>
            <person name="Miller A.N."/>
            <person name="Grigoriev I.V."/>
            <person name="Debuchy R."/>
            <person name="Gladieux P."/>
            <person name="Thoren M.H."/>
            <person name="Johannesson H."/>
        </authorList>
    </citation>
    <scope>NUCLEOTIDE SEQUENCE</scope>
    <source>
        <strain evidence="1">PSN4</strain>
    </source>
</reference>
<gene>
    <name evidence="1" type="ORF">QBC47DRAFT_398980</name>
</gene>
<evidence type="ECO:0000313" key="2">
    <source>
        <dbReference type="Proteomes" id="UP001239445"/>
    </source>
</evidence>
<sequence>MVLVDESNTSFPIQPFYDSHPLSTSHGVEHEQGEIRLLELDVHPPENTSMYGCLTTYPASRAKELGYSFLSYHVEDGAPHQAYCIVRYDDDNPKEHQARWLLSISSMLYGALSAFAASTKMPVPGKFFIPEICVNRLCNNEQIWYRENSAAIIGGAAAFVAWLGSSTEGTDRAFKTLRALRGQDASHYRKEIRNEIRRMLELPYWEQLDTYVSYGLGDVRELFAGRPYRDKNYLHKALGHCKILCGNYWSQLSYLNKAAETLVEELVNNTGDNTLMTATGHSKLADCLACLCTMLDKGLGVSPWVLLRDIQPLHTPSYKDRIRALYILLQASLVRHKGNTRVWTLLKELRELEDADDKAVISSRLVRILSTYMGHVSFLELFGPLCETEKGEIPSWVPDVTSPGTKLMRNHCNPTRYFPAGDDWVITPDTALAVRDDGGLEVSVMVLDTVAMIKTAPLETRAAKLIGNFQETGRLTAAITFESFTQSAMSYFVTKNGCSREEAELRLVNMITQMEDKYIPKSAEILSAWRWLVKIDKRSHDLKKRDASLASLKVSDVDFEHFEHFFGVLTGNRLITTKLDHCGLGPAAIHRGDILGAIAGCRLVVALRQRPGKGNEDKYSVVGSAYVDGCMFGERLKEENRPEIRVLTLY</sequence>
<name>A0AAJ0BGY6_9PEZI</name>
<comment type="caution">
    <text evidence="1">The sequence shown here is derived from an EMBL/GenBank/DDBJ whole genome shotgun (WGS) entry which is preliminary data.</text>
</comment>
<dbReference type="AlphaFoldDB" id="A0AAJ0BGY6"/>
<accession>A0AAJ0BGY6</accession>
<dbReference type="PANTHER" id="PTHR24148:SF64">
    <property type="entry name" value="HETEROKARYON INCOMPATIBILITY DOMAIN-CONTAINING PROTEIN"/>
    <property type="match status" value="1"/>
</dbReference>
<protein>
    <recommendedName>
        <fullName evidence="3">Heterokaryon incompatibility domain-containing protein</fullName>
    </recommendedName>
</protein>
<dbReference type="EMBL" id="MU839829">
    <property type="protein sequence ID" value="KAK1758075.1"/>
    <property type="molecule type" value="Genomic_DNA"/>
</dbReference>
<keyword evidence="2" id="KW-1185">Reference proteome</keyword>
<dbReference type="InterPro" id="IPR052895">
    <property type="entry name" value="HetReg/Transcr_Mod"/>
</dbReference>
<dbReference type="Pfam" id="PF26639">
    <property type="entry name" value="Het-6_barrel"/>
    <property type="match status" value="1"/>
</dbReference>
<dbReference type="Proteomes" id="UP001239445">
    <property type="component" value="Unassembled WGS sequence"/>
</dbReference>
<organism evidence="1 2">
    <name type="scientific">Echria macrotheca</name>
    <dbReference type="NCBI Taxonomy" id="438768"/>
    <lineage>
        <taxon>Eukaryota</taxon>
        <taxon>Fungi</taxon>
        <taxon>Dikarya</taxon>
        <taxon>Ascomycota</taxon>
        <taxon>Pezizomycotina</taxon>
        <taxon>Sordariomycetes</taxon>
        <taxon>Sordariomycetidae</taxon>
        <taxon>Sordariales</taxon>
        <taxon>Schizotheciaceae</taxon>
        <taxon>Echria</taxon>
    </lineage>
</organism>
<evidence type="ECO:0008006" key="3">
    <source>
        <dbReference type="Google" id="ProtNLM"/>
    </source>
</evidence>
<proteinExistence type="predicted"/>